<dbReference type="PRINTS" id="PR00344">
    <property type="entry name" value="BCTRLSENSOR"/>
</dbReference>
<dbReference type="Pfam" id="PF00072">
    <property type="entry name" value="Response_reg"/>
    <property type="match status" value="1"/>
</dbReference>
<evidence type="ECO:0000256" key="6">
    <source>
        <dbReference type="PROSITE-ProRule" id="PRU00169"/>
    </source>
</evidence>
<feature type="transmembrane region" description="Helical" evidence="8">
    <location>
        <begin position="227"/>
        <end position="247"/>
    </location>
</feature>
<keyword evidence="12" id="KW-1185">Reference proteome</keyword>
<feature type="transmembrane region" description="Helical" evidence="8">
    <location>
        <begin position="107"/>
        <end position="130"/>
    </location>
</feature>
<sequence>MTARQRILPVRRNYNQWVNNQTLEDYALRFTAKSARRFSSRRISQTAIGAISFLALEAVGGAITLSYGTANAFVAILIGSLVLLAVGLPIARYAMKYGVDIDLLTRGAGFGYIGSTVTSLIYASFTFILFAIEASIMSSALEYAFGLPLWIGYIVSALAVIPLVTHGVTLISRFQLLTQPFWIVLNIAPFLFIAFSDGAIFGDWLAFSGIDPLTQAPRAPAPGFTSLSLISVGAAASVILALMAQIGEQVDFLRFLPPQELTRKRHRFALFLAGPGWVVLGAPKMLAGSFLAVLALSHAVPVDHADEPSRMYAVAFGYMIPSEHMVLLLMAAFVVVSQLKINVMNAYAGSLAWSNFFSRLTHSHPGRVVWLVFNVGIALVLMELGIYELLEETLGVFSIVAMAWLATISADLFINKPLGLSPPGIEFKRAHLYDINPVGTGAMVLATLLGVLVHYGHLGETAAAFATFLAMIAALILSPLIAWATDGRFYLARKPRAHWQQRDTITCSICENPFEPEDMAYCPAYQAPICSLCCSLDARCHDLCKPHARITHQGGVVARQILPEGLVQLLKSRLGRYGTTASLSVTALGLVLWVIYAQAAERFPEAAPVIGQTIALIFFVFAITAGIASWFLVLAHDTRHVAEEESLRQNALLQREIDAHRKTDAALQKAKEDAEAANMAKSRYVVGLSHELRTPLNAVLGYAQVMEQDAALPENRKANIRTIRRSAEHLSGLIDGLLDISRIEAGRLQVYSNEVNIHELLDQLVDMFRMQAEARGLEFRFHRAPNLPVYVRTDEKRLRQILVNLLSNAIKFTDEGHVTFRVTYRSQVASFTVSDSGPGVPLAEQTKIFEPFGRSEEVKIRRTPGLGLGLTITKLLTETLGGAIALSSAPGEGASFEVRLMLAAVSRPVKPRSAARRITGYVGPRRRIAIIDDNPDHRGLLREVLDPLGFELTEAESGADCLEHLGDTPTDLFLVDILMPGMNGWDLTRALRTAGVDAPIVMLSANIGDTSLRPEGPELHDDTLSKPVHFTALFDILQKHLRLIWIESEEPTTEMPKAPVPAPTLPASPAASAQAATDQPAEKARGKDAGFSYPGDAALRDLISLGEIGYISGIEARLTELATDPDNAALVGVLRQHLSHFDFASYTRVLEGLSPHD</sequence>
<feature type="transmembrane region" description="Helical" evidence="8">
    <location>
        <begin position="577"/>
        <end position="597"/>
    </location>
</feature>
<dbReference type="CDD" id="cd00082">
    <property type="entry name" value="HisKA"/>
    <property type="match status" value="1"/>
</dbReference>
<feature type="domain" description="Histidine kinase" evidence="9">
    <location>
        <begin position="687"/>
        <end position="904"/>
    </location>
</feature>
<comment type="catalytic activity">
    <reaction evidence="1">
        <text>ATP + protein L-histidine = ADP + protein N-phospho-L-histidine.</text>
        <dbReference type="EC" id="2.7.13.3"/>
    </reaction>
</comment>
<feature type="transmembrane region" description="Helical" evidence="8">
    <location>
        <begin position="150"/>
        <end position="171"/>
    </location>
</feature>
<evidence type="ECO:0000256" key="2">
    <source>
        <dbReference type="ARBA" id="ARBA00012438"/>
    </source>
</evidence>
<evidence type="ECO:0000313" key="11">
    <source>
        <dbReference type="EMBL" id="MFD1697604.1"/>
    </source>
</evidence>
<keyword evidence="11" id="KW-0547">Nucleotide-binding</keyword>
<feature type="transmembrane region" description="Helical" evidence="8">
    <location>
        <begin position="609"/>
        <end position="633"/>
    </location>
</feature>
<dbReference type="SMART" id="SM00388">
    <property type="entry name" value="HisKA"/>
    <property type="match status" value="1"/>
</dbReference>
<dbReference type="Gene3D" id="1.10.287.130">
    <property type="match status" value="1"/>
</dbReference>
<evidence type="ECO:0000259" key="10">
    <source>
        <dbReference type="PROSITE" id="PS50110"/>
    </source>
</evidence>
<evidence type="ECO:0000313" key="12">
    <source>
        <dbReference type="Proteomes" id="UP001597327"/>
    </source>
</evidence>
<keyword evidence="11" id="KW-0067">ATP-binding</keyword>
<feature type="transmembrane region" description="Helical" evidence="8">
    <location>
        <begin position="435"/>
        <end position="456"/>
    </location>
</feature>
<feature type="transmembrane region" description="Helical" evidence="8">
    <location>
        <begin position="268"/>
        <end position="295"/>
    </location>
</feature>
<feature type="transmembrane region" description="Helical" evidence="8">
    <location>
        <begin position="73"/>
        <end position="95"/>
    </location>
</feature>
<feature type="transmembrane region" description="Helical" evidence="8">
    <location>
        <begin position="393"/>
        <end position="414"/>
    </location>
</feature>
<dbReference type="InterPro" id="IPR036097">
    <property type="entry name" value="HisK_dim/P_sf"/>
</dbReference>
<dbReference type="InterPro" id="IPR005467">
    <property type="entry name" value="His_kinase_dom"/>
</dbReference>
<proteinExistence type="predicted"/>
<dbReference type="SUPFAM" id="SSF55874">
    <property type="entry name" value="ATPase domain of HSP90 chaperone/DNA topoisomerase II/histidine kinase"/>
    <property type="match status" value="1"/>
</dbReference>
<dbReference type="InterPro" id="IPR004358">
    <property type="entry name" value="Sig_transdc_His_kin-like_C"/>
</dbReference>
<evidence type="ECO:0000256" key="7">
    <source>
        <dbReference type="SAM" id="MobiDB-lite"/>
    </source>
</evidence>
<evidence type="ECO:0000256" key="3">
    <source>
        <dbReference type="ARBA" id="ARBA00022553"/>
    </source>
</evidence>
<dbReference type="GO" id="GO:0005524">
    <property type="term" value="F:ATP binding"/>
    <property type="evidence" value="ECO:0007669"/>
    <property type="project" value="UniProtKB-KW"/>
</dbReference>
<feature type="transmembrane region" description="Helical" evidence="8">
    <location>
        <begin position="368"/>
        <end position="387"/>
    </location>
</feature>
<feature type="transmembrane region" description="Helical" evidence="8">
    <location>
        <begin position="462"/>
        <end position="484"/>
    </location>
</feature>
<reference evidence="12" key="1">
    <citation type="journal article" date="2019" name="Int. J. Syst. Evol. Microbiol.">
        <title>The Global Catalogue of Microorganisms (GCM) 10K type strain sequencing project: providing services to taxonomists for standard genome sequencing and annotation.</title>
        <authorList>
            <consortium name="The Broad Institute Genomics Platform"/>
            <consortium name="The Broad Institute Genome Sequencing Center for Infectious Disease"/>
            <person name="Wu L."/>
            <person name="Ma J."/>
        </authorList>
    </citation>
    <scope>NUCLEOTIDE SEQUENCE [LARGE SCALE GENOMIC DNA]</scope>
    <source>
        <strain evidence="12">JCM 3369</strain>
    </source>
</reference>
<keyword evidence="3 6" id="KW-0597">Phosphoprotein</keyword>
<keyword evidence="5" id="KW-0418">Kinase</keyword>
<dbReference type="Pfam" id="PF02518">
    <property type="entry name" value="HATPase_c"/>
    <property type="match status" value="1"/>
</dbReference>
<evidence type="ECO:0000256" key="8">
    <source>
        <dbReference type="SAM" id="Phobius"/>
    </source>
</evidence>
<dbReference type="Gene3D" id="3.40.50.2300">
    <property type="match status" value="1"/>
</dbReference>
<dbReference type="PROSITE" id="PS50109">
    <property type="entry name" value="HIS_KIN"/>
    <property type="match status" value="1"/>
</dbReference>
<dbReference type="EC" id="2.7.13.3" evidence="2"/>
<evidence type="ECO:0000259" key="9">
    <source>
        <dbReference type="PROSITE" id="PS50109"/>
    </source>
</evidence>
<dbReference type="SMART" id="SM00387">
    <property type="entry name" value="HATPase_c"/>
    <property type="match status" value="1"/>
</dbReference>
<dbReference type="Gene3D" id="3.30.565.10">
    <property type="entry name" value="Histidine kinase-like ATPase, C-terminal domain"/>
    <property type="match status" value="1"/>
</dbReference>
<dbReference type="InterPro" id="IPR011006">
    <property type="entry name" value="CheY-like_superfamily"/>
</dbReference>
<keyword evidence="8" id="KW-0472">Membrane</keyword>
<dbReference type="RefSeq" id="WP_149893224.1">
    <property type="nucleotide sequence ID" value="NZ_JBHUFA010000016.1"/>
</dbReference>
<keyword evidence="8" id="KW-0812">Transmembrane</keyword>
<dbReference type="Proteomes" id="UP001597327">
    <property type="component" value="Unassembled WGS sequence"/>
</dbReference>
<dbReference type="PANTHER" id="PTHR43047">
    <property type="entry name" value="TWO-COMPONENT HISTIDINE PROTEIN KINASE"/>
    <property type="match status" value="1"/>
</dbReference>
<dbReference type="SUPFAM" id="SSF52172">
    <property type="entry name" value="CheY-like"/>
    <property type="match status" value="1"/>
</dbReference>
<feature type="transmembrane region" description="Helical" evidence="8">
    <location>
        <begin position="315"/>
        <end position="336"/>
    </location>
</feature>
<dbReference type="InterPro" id="IPR003594">
    <property type="entry name" value="HATPase_dom"/>
</dbReference>
<keyword evidence="4" id="KW-0808">Transferase</keyword>
<feature type="region of interest" description="Disordered" evidence="7">
    <location>
        <begin position="1052"/>
        <end position="1090"/>
    </location>
</feature>
<accession>A0ABW4K0V3</accession>
<feature type="transmembrane region" description="Helical" evidence="8">
    <location>
        <begin position="46"/>
        <end position="67"/>
    </location>
</feature>
<keyword evidence="8" id="KW-1133">Transmembrane helix</keyword>
<organism evidence="11 12">
    <name type="scientific">Roseibium aestuarii</name>
    <dbReference type="NCBI Taxonomy" id="2600299"/>
    <lineage>
        <taxon>Bacteria</taxon>
        <taxon>Pseudomonadati</taxon>
        <taxon>Pseudomonadota</taxon>
        <taxon>Alphaproteobacteria</taxon>
        <taxon>Hyphomicrobiales</taxon>
        <taxon>Stappiaceae</taxon>
        <taxon>Roseibium</taxon>
    </lineage>
</organism>
<feature type="modified residue" description="4-aspartylphosphate" evidence="6">
    <location>
        <position position="976"/>
    </location>
</feature>
<name>A0ABW4K0V3_9HYPH</name>
<dbReference type="SMART" id="SM00448">
    <property type="entry name" value="REC"/>
    <property type="match status" value="1"/>
</dbReference>
<dbReference type="CDD" id="cd16922">
    <property type="entry name" value="HATPase_EvgS-ArcB-TorS-like"/>
    <property type="match status" value="1"/>
</dbReference>
<feature type="compositionally biased region" description="Low complexity" evidence="7">
    <location>
        <begin position="1067"/>
        <end position="1079"/>
    </location>
</feature>
<dbReference type="InterPro" id="IPR003661">
    <property type="entry name" value="HisK_dim/P_dom"/>
</dbReference>
<dbReference type="Pfam" id="PF00512">
    <property type="entry name" value="HisKA"/>
    <property type="match status" value="1"/>
</dbReference>
<dbReference type="Gene3D" id="1.10.4160.10">
    <property type="entry name" value="Hydantoin permease"/>
    <property type="match status" value="1"/>
</dbReference>
<dbReference type="PANTHER" id="PTHR43047:SF72">
    <property type="entry name" value="OSMOSENSING HISTIDINE PROTEIN KINASE SLN1"/>
    <property type="match status" value="1"/>
</dbReference>
<evidence type="ECO:0000256" key="4">
    <source>
        <dbReference type="ARBA" id="ARBA00022679"/>
    </source>
</evidence>
<dbReference type="SUPFAM" id="SSF47384">
    <property type="entry name" value="Homodimeric domain of signal transducing histidine kinase"/>
    <property type="match status" value="1"/>
</dbReference>
<dbReference type="CDD" id="cd00156">
    <property type="entry name" value="REC"/>
    <property type="match status" value="1"/>
</dbReference>
<protein>
    <recommendedName>
        <fullName evidence="2">histidine kinase</fullName>
        <ecNumber evidence="2">2.7.13.3</ecNumber>
    </recommendedName>
</protein>
<evidence type="ECO:0000256" key="5">
    <source>
        <dbReference type="ARBA" id="ARBA00022777"/>
    </source>
</evidence>
<comment type="caution">
    <text evidence="11">The sequence shown here is derived from an EMBL/GenBank/DDBJ whole genome shotgun (WGS) entry which is preliminary data.</text>
</comment>
<feature type="transmembrane region" description="Helical" evidence="8">
    <location>
        <begin position="183"/>
        <end position="207"/>
    </location>
</feature>
<dbReference type="InterPro" id="IPR001789">
    <property type="entry name" value="Sig_transdc_resp-reg_receiver"/>
</dbReference>
<dbReference type="EMBL" id="JBHUFA010000016">
    <property type="protein sequence ID" value="MFD1697604.1"/>
    <property type="molecule type" value="Genomic_DNA"/>
</dbReference>
<dbReference type="PROSITE" id="PS50110">
    <property type="entry name" value="RESPONSE_REGULATORY"/>
    <property type="match status" value="1"/>
</dbReference>
<gene>
    <name evidence="11" type="ORF">ACFSC7_18955</name>
</gene>
<feature type="domain" description="Response regulatory" evidence="10">
    <location>
        <begin position="927"/>
        <end position="1041"/>
    </location>
</feature>
<dbReference type="InterPro" id="IPR036890">
    <property type="entry name" value="HATPase_C_sf"/>
</dbReference>
<evidence type="ECO:0000256" key="1">
    <source>
        <dbReference type="ARBA" id="ARBA00000085"/>
    </source>
</evidence>